<keyword evidence="3" id="KW-0808">Transferase</keyword>
<name>A0A4P9ZIG4_9ASCO</name>
<proteinExistence type="predicted"/>
<evidence type="ECO:0000256" key="2">
    <source>
        <dbReference type="ARBA" id="ARBA00022527"/>
    </source>
</evidence>
<dbReference type="Gene3D" id="1.10.510.10">
    <property type="entry name" value="Transferase(Phosphotransferase) domain 1"/>
    <property type="match status" value="1"/>
</dbReference>
<dbReference type="AlphaFoldDB" id="A0A4P9ZIG4"/>
<evidence type="ECO:0000256" key="4">
    <source>
        <dbReference type="ARBA" id="ARBA00022741"/>
    </source>
</evidence>
<comment type="catalytic activity">
    <reaction evidence="8">
        <text>L-seryl-[protein] + ATP = O-phospho-L-seryl-[protein] + ADP + H(+)</text>
        <dbReference type="Rhea" id="RHEA:17989"/>
        <dbReference type="Rhea" id="RHEA-COMP:9863"/>
        <dbReference type="Rhea" id="RHEA-COMP:11604"/>
        <dbReference type="ChEBI" id="CHEBI:15378"/>
        <dbReference type="ChEBI" id="CHEBI:29999"/>
        <dbReference type="ChEBI" id="CHEBI:30616"/>
        <dbReference type="ChEBI" id="CHEBI:83421"/>
        <dbReference type="ChEBI" id="CHEBI:456216"/>
        <dbReference type="EC" id="2.7.11.1"/>
    </reaction>
</comment>
<keyword evidence="5" id="KW-0418">Kinase</keyword>
<evidence type="ECO:0000256" key="8">
    <source>
        <dbReference type="ARBA" id="ARBA00048679"/>
    </source>
</evidence>
<gene>
    <name evidence="10" type="ORF">METBISCDRAFT_20872</name>
</gene>
<dbReference type="InterPro" id="IPR000719">
    <property type="entry name" value="Prot_kinase_dom"/>
</dbReference>
<dbReference type="EC" id="2.7.11.1" evidence="1"/>
<evidence type="ECO:0000256" key="6">
    <source>
        <dbReference type="ARBA" id="ARBA00022840"/>
    </source>
</evidence>
<protein>
    <recommendedName>
        <fullName evidence="1">non-specific serine/threonine protein kinase</fullName>
        <ecNumber evidence="1">2.7.11.1</ecNumber>
    </recommendedName>
</protein>
<dbReference type="GO" id="GO:0004674">
    <property type="term" value="F:protein serine/threonine kinase activity"/>
    <property type="evidence" value="ECO:0007669"/>
    <property type="project" value="UniProtKB-KW"/>
</dbReference>
<feature type="domain" description="Protein kinase" evidence="9">
    <location>
        <begin position="1"/>
        <end position="157"/>
    </location>
</feature>
<keyword evidence="6" id="KW-0067">ATP-binding</keyword>
<keyword evidence="2" id="KW-0723">Serine/threonine-protein kinase</keyword>
<dbReference type="InterPro" id="IPR011009">
    <property type="entry name" value="Kinase-like_dom_sf"/>
</dbReference>
<dbReference type="OrthoDB" id="6513151at2759"/>
<dbReference type="PANTHER" id="PTHR24343">
    <property type="entry name" value="SERINE/THREONINE KINASE"/>
    <property type="match status" value="1"/>
</dbReference>
<evidence type="ECO:0000256" key="7">
    <source>
        <dbReference type="ARBA" id="ARBA00047899"/>
    </source>
</evidence>
<keyword evidence="11" id="KW-1185">Reference proteome</keyword>
<evidence type="ECO:0000259" key="9">
    <source>
        <dbReference type="PROSITE" id="PS50011"/>
    </source>
</evidence>
<comment type="catalytic activity">
    <reaction evidence="7">
        <text>L-threonyl-[protein] + ATP = O-phospho-L-threonyl-[protein] + ADP + H(+)</text>
        <dbReference type="Rhea" id="RHEA:46608"/>
        <dbReference type="Rhea" id="RHEA-COMP:11060"/>
        <dbReference type="Rhea" id="RHEA-COMP:11605"/>
        <dbReference type="ChEBI" id="CHEBI:15378"/>
        <dbReference type="ChEBI" id="CHEBI:30013"/>
        <dbReference type="ChEBI" id="CHEBI:30616"/>
        <dbReference type="ChEBI" id="CHEBI:61977"/>
        <dbReference type="ChEBI" id="CHEBI:456216"/>
        <dbReference type="EC" id="2.7.11.1"/>
    </reaction>
</comment>
<reference evidence="11" key="1">
    <citation type="journal article" date="2018" name="Nat. Microbiol.">
        <title>Leveraging single-cell genomics to expand the fungal tree of life.</title>
        <authorList>
            <person name="Ahrendt S.R."/>
            <person name="Quandt C.A."/>
            <person name="Ciobanu D."/>
            <person name="Clum A."/>
            <person name="Salamov A."/>
            <person name="Andreopoulos B."/>
            <person name="Cheng J.F."/>
            <person name="Woyke T."/>
            <person name="Pelin A."/>
            <person name="Henrissat B."/>
            <person name="Reynolds N.K."/>
            <person name="Benny G.L."/>
            <person name="Smith M.E."/>
            <person name="James T.Y."/>
            <person name="Grigoriev I.V."/>
        </authorList>
    </citation>
    <scope>NUCLEOTIDE SEQUENCE [LARGE SCALE GENOMIC DNA]</scope>
    <source>
        <strain evidence="11">Baker2002</strain>
    </source>
</reference>
<dbReference type="PROSITE" id="PS50011">
    <property type="entry name" value="PROTEIN_KINASE_DOM"/>
    <property type="match status" value="1"/>
</dbReference>
<dbReference type="GO" id="GO:0005524">
    <property type="term" value="F:ATP binding"/>
    <property type="evidence" value="ECO:0007669"/>
    <property type="project" value="UniProtKB-KW"/>
</dbReference>
<evidence type="ECO:0000256" key="3">
    <source>
        <dbReference type="ARBA" id="ARBA00022679"/>
    </source>
</evidence>
<evidence type="ECO:0000313" key="10">
    <source>
        <dbReference type="EMBL" id="RKP32996.1"/>
    </source>
</evidence>
<evidence type="ECO:0000313" key="11">
    <source>
        <dbReference type="Proteomes" id="UP000268321"/>
    </source>
</evidence>
<dbReference type="EMBL" id="ML004428">
    <property type="protein sequence ID" value="RKP32996.1"/>
    <property type="molecule type" value="Genomic_DNA"/>
</dbReference>
<dbReference type="Pfam" id="PF00069">
    <property type="entry name" value="Pkinase"/>
    <property type="match status" value="1"/>
</dbReference>
<organism evidence="10 11">
    <name type="scientific">Metschnikowia bicuspidata</name>
    <dbReference type="NCBI Taxonomy" id="27322"/>
    <lineage>
        <taxon>Eukaryota</taxon>
        <taxon>Fungi</taxon>
        <taxon>Dikarya</taxon>
        <taxon>Ascomycota</taxon>
        <taxon>Saccharomycotina</taxon>
        <taxon>Pichiomycetes</taxon>
        <taxon>Metschnikowiaceae</taxon>
        <taxon>Metschnikowia</taxon>
    </lineage>
</organism>
<dbReference type="Proteomes" id="UP000268321">
    <property type="component" value="Unassembled WGS sequence"/>
</dbReference>
<keyword evidence="4" id="KW-0547">Nucleotide-binding</keyword>
<accession>A0A4P9ZIG4</accession>
<dbReference type="SUPFAM" id="SSF56112">
    <property type="entry name" value="Protein kinase-like (PK-like)"/>
    <property type="match status" value="1"/>
</dbReference>
<sequence>MVTIPSVKGKASATACFEDDVKIGQVMECTPGGDLFLYLKKMIEMFQYLIIDEIDCTIKQMVKGLWYMHNHGVANCDMKLENVLLNFAHDQKVNCADGFRSQLNVQISDFGKANVFRTTWDTNLLKKKKHKDPVFDKYVSNCMDASYDEDTKDWTIH</sequence>
<evidence type="ECO:0000256" key="1">
    <source>
        <dbReference type="ARBA" id="ARBA00012513"/>
    </source>
</evidence>
<evidence type="ECO:0000256" key="5">
    <source>
        <dbReference type="ARBA" id="ARBA00022777"/>
    </source>
</evidence>